<dbReference type="InterPro" id="IPR008984">
    <property type="entry name" value="SMAD_FHA_dom_sf"/>
</dbReference>
<keyword evidence="5" id="KW-0418">Kinase</keyword>
<dbReference type="SUPFAM" id="SSF56112">
    <property type="entry name" value="Protein kinase-like (PK-like)"/>
    <property type="match status" value="1"/>
</dbReference>
<accession>A0AAD4H6U3</accession>
<proteinExistence type="inferred from homology"/>
<evidence type="ECO:0008006" key="13">
    <source>
        <dbReference type="Google" id="ProtNLM"/>
    </source>
</evidence>
<dbReference type="PROSITE" id="PS00108">
    <property type="entry name" value="PROTEIN_KINASE_ST"/>
    <property type="match status" value="1"/>
</dbReference>
<feature type="region of interest" description="Disordered" evidence="8">
    <location>
        <begin position="465"/>
        <end position="501"/>
    </location>
</feature>
<dbReference type="Pfam" id="PF00069">
    <property type="entry name" value="Pkinase"/>
    <property type="match status" value="1"/>
</dbReference>
<evidence type="ECO:0000313" key="11">
    <source>
        <dbReference type="EMBL" id="KAG0275062.1"/>
    </source>
</evidence>
<evidence type="ECO:0000259" key="10">
    <source>
        <dbReference type="PROSITE" id="PS50011"/>
    </source>
</evidence>
<evidence type="ECO:0000313" key="12">
    <source>
        <dbReference type="Proteomes" id="UP001194580"/>
    </source>
</evidence>
<dbReference type="EMBL" id="JAAAIL010000529">
    <property type="protein sequence ID" value="KAG0275062.1"/>
    <property type="molecule type" value="Genomic_DNA"/>
</dbReference>
<protein>
    <recommendedName>
        <fullName evidence="13">Pkinase-domain-containing protein</fullName>
    </recommendedName>
</protein>
<evidence type="ECO:0000256" key="1">
    <source>
        <dbReference type="ARBA" id="ARBA00005575"/>
    </source>
</evidence>
<keyword evidence="3" id="KW-0808">Transferase</keyword>
<keyword evidence="4 7" id="KW-0547">Nucleotide-binding</keyword>
<dbReference type="PANTHER" id="PTHR24347">
    <property type="entry name" value="SERINE/THREONINE-PROTEIN KINASE"/>
    <property type="match status" value="1"/>
</dbReference>
<dbReference type="SMART" id="SM00240">
    <property type="entry name" value="FHA"/>
    <property type="match status" value="1"/>
</dbReference>
<evidence type="ECO:0000256" key="3">
    <source>
        <dbReference type="ARBA" id="ARBA00022679"/>
    </source>
</evidence>
<evidence type="ECO:0000256" key="8">
    <source>
        <dbReference type="SAM" id="MobiDB-lite"/>
    </source>
</evidence>
<dbReference type="FunFam" id="3.30.200.20:FF:000315">
    <property type="entry name" value="Calcium-dependent protein kinase 3"/>
    <property type="match status" value="1"/>
</dbReference>
<feature type="compositionally biased region" description="Polar residues" evidence="8">
    <location>
        <begin position="568"/>
        <end position="590"/>
    </location>
</feature>
<keyword evidence="12" id="KW-1185">Reference proteome</keyword>
<dbReference type="AlphaFoldDB" id="A0AAD4H6U3"/>
<dbReference type="InterPro" id="IPR000253">
    <property type="entry name" value="FHA_dom"/>
</dbReference>
<dbReference type="Gene3D" id="2.60.200.20">
    <property type="match status" value="1"/>
</dbReference>
<dbReference type="FunFam" id="1.10.510.10:FF:000571">
    <property type="entry name" value="Maternal embryonic leucine zipper kinase"/>
    <property type="match status" value="1"/>
</dbReference>
<feature type="compositionally biased region" description="Low complexity" evidence="8">
    <location>
        <begin position="613"/>
        <end position="634"/>
    </location>
</feature>
<evidence type="ECO:0000259" key="9">
    <source>
        <dbReference type="PROSITE" id="PS50006"/>
    </source>
</evidence>
<dbReference type="PROSITE" id="PS50006">
    <property type="entry name" value="FHA_DOMAIN"/>
    <property type="match status" value="1"/>
</dbReference>
<organism evidence="11 12">
    <name type="scientific">Linnemannia exigua</name>
    <dbReference type="NCBI Taxonomy" id="604196"/>
    <lineage>
        <taxon>Eukaryota</taxon>
        <taxon>Fungi</taxon>
        <taxon>Fungi incertae sedis</taxon>
        <taxon>Mucoromycota</taxon>
        <taxon>Mortierellomycotina</taxon>
        <taxon>Mortierellomycetes</taxon>
        <taxon>Mortierellales</taxon>
        <taxon>Mortierellaceae</taxon>
        <taxon>Linnemannia</taxon>
    </lineage>
</organism>
<dbReference type="Gene3D" id="1.10.510.10">
    <property type="entry name" value="Transferase(Phosphotransferase) domain 1"/>
    <property type="match status" value="1"/>
</dbReference>
<name>A0AAD4H6U3_9FUNG</name>
<gene>
    <name evidence="11" type="ORF">BGZ95_009217</name>
</gene>
<dbReference type="Proteomes" id="UP001194580">
    <property type="component" value="Unassembled WGS sequence"/>
</dbReference>
<feature type="binding site" evidence="7">
    <location>
        <position position="192"/>
    </location>
    <ligand>
        <name>ATP</name>
        <dbReference type="ChEBI" id="CHEBI:30616"/>
    </ligand>
</feature>
<dbReference type="GO" id="GO:0005524">
    <property type="term" value="F:ATP binding"/>
    <property type="evidence" value="ECO:0007669"/>
    <property type="project" value="UniProtKB-UniRule"/>
</dbReference>
<keyword evidence="2" id="KW-0723">Serine/threonine-protein kinase</keyword>
<feature type="domain" description="FHA" evidence="9">
    <location>
        <begin position="41"/>
        <end position="101"/>
    </location>
</feature>
<reference evidence="11" key="1">
    <citation type="journal article" date="2020" name="Fungal Divers.">
        <title>Resolving the Mortierellaceae phylogeny through synthesis of multi-gene phylogenetics and phylogenomics.</title>
        <authorList>
            <person name="Vandepol N."/>
            <person name="Liber J."/>
            <person name="Desiro A."/>
            <person name="Na H."/>
            <person name="Kennedy M."/>
            <person name="Barry K."/>
            <person name="Grigoriev I.V."/>
            <person name="Miller A.N."/>
            <person name="O'Donnell K."/>
            <person name="Stajich J.E."/>
            <person name="Bonito G."/>
        </authorList>
    </citation>
    <scope>NUCLEOTIDE SEQUENCE</scope>
    <source>
        <strain evidence="11">NRRL 28262</strain>
    </source>
</reference>
<evidence type="ECO:0000256" key="4">
    <source>
        <dbReference type="ARBA" id="ARBA00022741"/>
    </source>
</evidence>
<evidence type="ECO:0000256" key="5">
    <source>
        <dbReference type="ARBA" id="ARBA00022777"/>
    </source>
</evidence>
<dbReference type="PROSITE" id="PS00107">
    <property type="entry name" value="PROTEIN_KINASE_ATP"/>
    <property type="match status" value="1"/>
</dbReference>
<dbReference type="SMART" id="SM00220">
    <property type="entry name" value="S_TKc"/>
    <property type="match status" value="1"/>
</dbReference>
<keyword evidence="6 7" id="KW-0067">ATP-binding</keyword>
<evidence type="ECO:0000256" key="7">
    <source>
        <dbReference type="PROSITE-ProRule" id="PRU10141"/>
    </source>
</evidence>
<feature type="domain" description="Protein kinase" evidence="10">
    <location>
        <begin position="163"/>
        <end position="421"/>
    </location>
</feature>
<dbReference type="InterPro" id="IPR017441">
    <property type="entry name" value="Protein_kinase_ATP_BS"/>
</dbReference>
<dbReference type="InterPro" id="IPR008271">
    <property type="entry name" value="Ser/Thr_kinase_AS"/>
</dbReference>
<evidence type="ECO:0000256" key="6">
    <source>
        <dbReference type="ARBA" id="ARBA00022840"/>
    </source>
</evidence>
<dbReference type="InterPro" id="IPR011009">
    <property type="entry name" value="Kinase-like_dom_sf"/>
</dbReference>
<feature type="compositionally biased region" description="Low complexity" evidence="8">
    <location>
        <begin position="591"/>
        <end position="604"/>
    </location>
</feature>
<dbReference type="SUPFAM" id="SSF49879">
    <property type="entry name" value="SMAD/FHA domain"/>
    <property type="match status" value="1"/>
</dbReference>
<dbReference type="InterPro" id="IPR000719">
    <property type="entry name" value="Prot_kinase_dom"/>
</dbReference>
<dbReference type="PROSITE" id="PS50011">
    <property type="entry name" value="PROTEIN_KINASE_DOM"/>
    <property type="match status" value="1"/>
</dbReference>
<sequence length="663" mass="73652">MSQKSTAPRRWGAFEFEQDGKKTTLDFNKEDNEGESGVGGYVCGRMVSECDLVLPGGPMVSSRHFLIYKETDIDPIKNKPIERVFLKDLSSNGTFINGVKVGVNRRVQLKNFDQITYLQKDAQQVGGKRPSPAGARRDFYSESFKFTFIEGEPEDTLTFEGQYELGPQLGAGNFATVFKATHRKTGVVYAVKEVKKNESFNAKVEASLEREIGILMSIDHPNLLRIRQVFNEEKHYYVVTELAPDGELFDQIIDKQKFTESEARHIFRQVLHGVKYLHDRGVVHRDLKPENILVMDKDTMVVKVSDFGLAKMIGDKEFINTVCGTPSYVAPEVILHKQYGKGVDMWSLGVVLYICLCGFPPFSDDLAPPNLRTQVVRSMYTFPSPYWDDVSDEAVDLIQALLAHNTEDRYTVDAALEHVWMTMEDDDATISEQERRTGPSEQVQRLFQRVMTMRADRAVQRGVRTGFSQSQQFSQNIQDLPEDDSDSEKLPESPEVNEEDYSLQVERGDTMQSIEMVRGSGIGIFSQEGMIRVGRLDTDSESDCGGVKGMEDEGSSIYHSFQPAMSDIGSTDAVTGNDSDRSFMSVQESMTDNTNSSSKSSSKDALVSDDKIGSSATGATTTAAASDDAVAATAISGNTRDTRSDNDSDGDDAHLSKKAKTKA</sequence>
<evidence type="ECO:0000256" key="2">
    <source>
        <dbReference type="ARBA" id="ARBA00022527"/>
    </source>
</evidence>
<comment type="similarity">
    <text evidence="1">Belongs to the protein kinase superfamily. CAMK Ser/Thr protein kinase family. CHEK2 subfamily.</text>
</comment>
<feature type="compositionally biased region" description="Basic and acidic residues" evidence="8">
    <location>
        <begin position="640"/>
        <end position="655"/>
    </location>
</feature>
<comment type="caution">
    <text evidence="11">The sequence shown here is derived from an EMBL/GenBank/DDBJ whole genome shotgun (WGS) entry which is preliminary data.</text>
</comment>
<dbReference type="GO" id="GO:0004674">
    <property type="term" value="F:protein serine/threonine kinase activity"/>
    <property type="evidence" value="ECO:0007669"/>
    <property type="project" value="UniProtKB-KW"/>
</dbReference>
<dbReference type="CDD" id="cd05117">
    <property type="entry name" value="STKc_CAMK"/>
    <property type="match status" value="1"/>
</dbReference>
<dbReference type="Pfam" id="PF00498">
    <property type="entry name" value="FHA"/>
    <property type="match status" value="1"/>
</dbReference>
<feature type="region of interest" description="Disordered" evidence="8">
    <location>
        <begin position="568"/>
        <end position="663"/>
    </location>
</feature>